<dbReference type="RefSeq" id="WP_034802684.1">
    <property type="nucleotide sequence ID" value="NZ_AWSA01000009.1"/>
</dbReference>
<comment type="subcellular location">
    <subcellularLocation>
        <location evidence="1">Membrane</location>
        <topology evidence="1">Single-pass membrane protein</topology>
    </subcellularLocation>
</comment>
<evidence type="ECO:0000256" key="5">
    <source>
        <dbReference type="ARBA" id="ARBA00023136"/>
    </source>
</evidence>
<dbReference type="PANTHER" id="PTHR37461:SF1">
    <property type="entry name" value="ANTI-SIGMA-K FACTOR RSKA"/>
    <property type="match status" value="1"/>
</dbReference>
<dbReference type="Pfam" id="PF13490">
    <property type="entry name" value="zf-HC2"/>
    <property type="match status" value="1"/>
</dbReference>
<dbReference type="PANTHER" id="PTHR37461">
    <property type="entry name" value="ANTI-SIGMA-K FACTOR RSKA"/>
    <property type="match status" value="1"/>
</dbReference>
<evidence type="ECO:0000256" key="2">
    <source>
        <dbReference type="ARBA" id="ARBA00022692"/>
    </source>
</evidence>
<evidence type="ECO:0000259" key="8">
    <source>
        <dbReference type="Pfam" id="PF13490"/>
    </source>
</evidence>
<keyword evidence="6" id="KW-0804">Transcription</keyword>
<dbReference type="GO" id="GO:0016020">
    <property type="term" value="C:membrane"/>
    <property type="evidence" value="ECO:0007669"/>
    <property type="project" value="UniProtKB-SubCell"/>
</dbReference>
<name>W9G8S5_9MICO</name>
<sequence>MSCRFAHDDGAYVLGALSPTERADFEQHLDDCPRCARSVQELAGLPGLLARVDAEMLEPPPVEPVPETLLPALVRVARRTQRRRSFVTAAAAAAAAVMVAVGAHAVGAFGGAPTAVAGASPTTTVTLPVGQAMVPLEAGSVRANLALHDVAWGTRLDLTCTYASAPGSDYDPGQPAAYSLVIRTKDGRTEQVATWRSVPGHTMRLSAATAASRADIASAEVRTADGEPILRLTT</sequence>
<accession>W9G8S5</accession>
<organism evidence="9 10">
    <name type="scientific">Intrasporangium oryzae NRRL B-24470</name>
    <dbReference type="NCBI Taxonomy" id="1386089"/>
    <lineage>
        <taxon>Bacteria</taxon>
        <taxon>Bacillati</taxon>
        <taxon>Actinomycetota</taxon>
        <taxon>Actinomycetes</taxon>
        <taxon>Micrococcales</taxon>
        <taxon>Intrasporangiaceae</taxon>
        <taxon>Intrasporangium</taxon>
    </lineage>
</organism>
<dbReference type="Proteomes" id="UP000019489">
    <property type="component" value="Unassembled WGS sequence"/>
</dbReference>
<dbReference type="GO" id="GO:0006417">
    <property type="term" value="P:regulation of translation"/>
    <property type="evidence" value="ECO:0007669"/>
    <property type="project" value="TreeGrafter"/>
</dbReference>
<evidence type="ECO:0000256" key="7">
    <source>
        <dbReference type="SAM" id="Phobius"/>
    </source>
</evidence>
<dbReference type="STRING" id="1386089.N865_02650"/>
<dbReference type="eggNOG" id="COG5662">
    <property type="taxonomic scope" value="Bacteria"/>
</dbReference>
<dbReference type="InterPro" id="IPR041916">
    <property type="entry name" value="Anti_sigma_zinc_sf"/>
</dbReference>
<dbReference type="OrthoDB" id="5242431at2"/>
<keyword evidence="10" id="KW-1185">Reference proteome</keyword>
<dbReference type="EMBL" id="AWSA01000009">
    <property type="protein sequence ID" value="EWT02576.1"/>
    <property type="molecule type" value="Genomic_DNA"/>
</dbReference>
<evidence type="ECO:0000256" key="4">
    <source>
        <dbReference type="ARBA" id="ARBA00023015"/>
    </source>
</evidence>
<dbReference type="InterPro" id="IPR027383">
    <property type="entry name" value="Znf_put"/>
</dbReference>
<reference evidence="9 10" key="1">
    <citation type="submission" date="2013-08" db="EMBL/GenBank/DDBJ databases">
        <title>Intrasporangium oryzae NRRL B-24470.</title>
        <authorList>
            <person name="Liu H."/>
            <person name="Wang G."/>
        </authorList>
    </citation>
    <scope>NUCLEOTIDE SEQUENCE [LARGE SCALE GENOMIC DNA]</scope>
    <source>
        <strain evidence="9 10">NRRL B-24470</strain>
    </source>
</reference>
<dbReference type="Gene3D" id="1.10.10.1320">
    <property type="entry name" value="Anti-sigma factor, zinc-finger domain"/>
    <property type="match status" value="1"/>
</dbReference>
<evidence type="ECO:0000256" key="1">
    <source>
        <dbReference type="ARBA" id="ARBA00004167"/>
    </source>
</evidence>
<feature type="domain" description="Putative zinc-finger" evidence="8">
    <location>
        <begin position="10"/>
        <end position="36"/>
    </location>
</feature>
<proteinExistence type="predicted"/>
<keyword evidence="4" id="KW-0805">Transcription regulation</keyword>
<gene>
    <name evidence="9" type="ORF">N865_02650</name>
</gene>
<comment type="caution">
    <text evidence="9">The sequence shown here is derived from an EMBL/GenBank/DDBJ whole genome shotgun (WGS) entry which is preliminary data.</text>
</comment>
<keyword evidence="5 7" id="KW-0472">Membrane</keyword>
<keyword evidence="3 7" id="KW-1133">Transmembrane helix</keyword>
<keyword evidence="2 7" id="KW-0812">Transmembrane</keyword>
<evidence type="ECO:0000256" key="3">
    <source>
        <dbReference type="ARBA" id="ARBA00022989"/>
    </source>
</evidence>
<dbReference type="GO" id="GO:0016989">
    <property type="term" value="F:sigma factor antagonist activity"/>
    <property type="evidence" value="ECO:0007669"/>
    <property type="project" value="TreeGrafter"/>
</dbReference>
<dbReference type="InterPro" id="IPR051474">
    <property type="entry name" value="Anti-sigma-K/W_factor"/>
</dbReference>
<dbReference type="AlphaFoldDB" id="W9G8S5"/>
<protein>
    <submittedName>
        <fullName evidence="9">Transmembrane anti-sigma factor</fullName>
    </submittedName>
</protein>
<feature type="transmembrane region" description="Helical" evidence="7">
    <location>
        <begin position="85"/>
        <end position="106"/>
    </location>
</feature>
<evidence type="ECO:0000256" key="6">
    <source>
        <dbReference type="ARBA" id="ARBA00023163"/>
    </source>
</evidence>
<evidence type="ECO:0000313" key="9">
    <source>
        <dbReference type="EMBL" id="EWT02576.1"/>
    </source>
</evidence>
<evidence type="ECO:0000313" key="10">
    <source>
        <dbReference type="Proteomes" id="UP000019489"/>
    </source>
</evidence>